<keyword evidence="4" id="KW-1185">Reference proteome</keyword>
<keyword evidence="1" id="KW-0059">Arsenical resistance</keyword>
<dbReference type="RefSeq" id="WP_220372186.1">
    <property type="nucleotide sequence ID" value="NZ_JAEUAO010000002.1"/>
</dbReference>
<dbReference type="PANTHER" id="PTHR43428">
    <property type="entry name" value="ARSENATE REDUCTASE"/>
    <property type="match status" value="1"/>
</dbReference>
<accession>A0ABS7HC38</accession>
<dbReference type="EMBL" id="JAEUAO010000002">
    <property type="protein sequence ID" value="MBW9064261.1"/>
    <property type="molecule type" value="Genomic_DNA"/>
</dbReference>
<dbReference type="SMART" id="SM00226">
    <property type="entry name" value="LMWPc"/>
    <property type="match status" value="1"/>
</dbReference>
<evidence type="ECO:0000259" key="2">
    <source>
        <dbReference type="SMART" id="SM00226"/>
    </source>
</evidence>
<dbReference type="Pfam" id="PF01451">
    <property type="entry name" value="LMWPc"/>
    <property type="match status" value="1"/>
</dbReference>
<reference evidence="3 4" key="1">
    <citation type="journal article" date="2021" name="MBio">
        <title>Poor Competitiveness of Bradyrhizobium in Pigeon Pea Root Colonization in Indian Soils.</title>
        <authorList>
            <person name="Chalasani D."/>
            <person name="Basu A."/>
            <person name="Pullabhotla S.V.S.R.N."/>
            <person name="Jorrin B."/>
            <person name="Neal A.L."/>
            <person name="Poole P.S."/>
            <person name="Podile A.R."/>
            <person name="Tkacz A."/>
        </authorList>
    </citation>
    <scope>NUCLEOTIDE SEQUENCE [LARGE SCALE GENOMIC DNA]</scope>
    <source>
        <strain evidence="3 4">HU44</strain>
    </source>
</reference>
<protein>
    <submittedName>
        <fullName evidence="3">Arsenate reductase ArsC</fullName>
    </submittedName>
</protein>
<dbReference type="Proteomes" id="UP000757604">
    <property type="component" value="Unassembled WGS sequence"/>
</dbReference>
<evidence type="ECO:0000256" key="1">
    <source>
        <dbReference type="ARBA" id="ARBA00022849"/>
    </source>
</evidence>
<proteinExistence type="predicted"/>
<dbReference type="CDD" id="cd16345">
    <property type="entry name" value="LMWP_ArsC"/>
    <property type="match status" value="1"/>
</dbReference>
<dbReference type="InterPro" id="IPR036196">
    <property type="entry name" value="Ptyr_pPase_sf"/>
</dbReference>
<evidence type="ECO:0000313" key="3">
    <source>
        <dbReference type="EMBL" id="MBW9064261.1"/>
    </source>
</evidence>
<evidence type="ECO:0000313" key="4">
    <source>
        <dbReference type="Proteomes" id="UP000757604"/>
    </source>
</evidence>
<dbReference type="InterPro" id="IPR023485">
    <property type="entry name" value="Ptyr_pPase"/>
</dbReference>
<organism evidence="3 4">
    <name type="scientific">Rhizobium herbae</name>
    <dbReference type="NCBI Taxonomy" id="508661"/>
    <lineage>
        <taxon>Bacteria</taxon>
        <taxon>Pseudomonadati</taxon>
        <taxon>Pseudomonadota</taxon>
        <taxon>Alphaproteobacteria</taxon>
        <taxon>Hyphomicrobiales</taxon>
        <taxon>Rhizobiaceae</taxon>
        <taxon>Rhizobium/Agrobacterium group</taxon>
        <taxon>Rhizobium</taxon>
    </lineage>
</organism>
<gene>
    <name evidence="3" type="ORF">JNB71_13120</name>
</gene>
<dbReference type="Gene3D" id="3.40.50.2300">
    <property type="match status" value="1"/>
</dbReference>
<dbReference type="SUPFAM" id="SSF52788">
    <property type="entry name" value="Phosphotyrosine protein phosphatases I"/>
    <property type="match status" value="1"/>
</dbReference>
<dbReference type="PANTHER" id="PTHR43428:SF1">
    <property type="entry name" value="ARSENATE REDUCTASE"/>
    <property type="match status" value="1"/>
</dbReference>
<name>A0ABS7HC38_9HYPH</name>
<feature type="domain" description="Phosphotyrosine protein phosphatase I" evidence="2">
    <location>
        <begin position="6"/>
        <end position="144"/>
    </location>
</feature>
<comment type="caution">
    <text evidence="3">The sequence shown here is derived from an EMBL/GenBank/DDBJ whole genome shotgun (WGS) entry which is preliminary data.</text>
</comment>
<sequence>MPDRIYNVLFLCTGNSARSILAEAILNAEGKGRFKAYSAGSYPKGTVHPLALRELRALGYPSTGLSSKSWDVFAADGAPQMDFIFTVCDSAAGEACPVWLGHPMTAHWGVEDPAAVEGSEFEKERAFSQAARFLKNRIMAFLALPHSSIDKLAMETHLRQIGAMEGATISPAKAG</sequence>